<dbReference type="Gramene" id="Jr04_04350_p1">
    <property type="protein sequence ID" value="cds.Jr04_04350_p1"/>
    <property type="gene ID" value="Jr04_04350"/>
</dbReference>
<evidence type="ECO:0000313" key="2">
    <source>
        <dbReference type="RefSeq" id="XP_018808408.1"/>
    </source>
</evidence>
<dbReference type="PANTHER" id="PTHR31170:SF25">
    <property type="entry name" value="BNAA09G04570D PROTEIN"/>
    <property type="match status" value="1"/>
</dbReference>
<gene>
    <name evidence="2" type="primary">LOC108981635</name>
</gene>
<name>A0A2I4DMP4_JUGRE</name>
<keyword evidence="1" id="KW-1185">Reference proteome</keyword>
<dbReference type="Pfam" id="PF03140">
    <property type="entry name" value="DUF247"/>
    <property type="match status" value="1"/>
</dbReference>
<dbReference type="RefSeq" id="XP_018808408.1">
    <property type="nucleotide sequence ID" value="XM_018952863.1"/>
</dbReference>
<dbReference type="Proteomes" id="UP000235220">
    <property type="component" value="Chromosome 4"/>
</dbReference>
<reference evidence="2" key="1">
    <citation type="submission" date="2025-08" db="UniProtKB">
        <authorList>
            <consortium name="RefSeq"/>
        </authorList>
    </citation>
    <scope>IDENTIFICATION</scope>
    <source>
        <tissue evidence="2">Leaves</tissue>
    </source>
</reference>
<evidence type="ECO:0000313" key="1">
    <source>
        <dbReference type="Proteomes" id="UP000235220"/>
    </source>
</evidence>
<proteinExistence type="predicted"/>
<dbReference type="OrthoDB" id="1849062at2759"/>
<accession>A0A2I4DMP4</accession>
<protein>
    <submittedName>
        <fullName evidence="2">UPF0481 protein At3g47200-like</fullName>
    </submittedName>
</protein>
<dbReference type="InterPro" id="IPR004158">
    <property type="entry name" value="DUF247_pln"/>
</dbReference>
<organism evidence="1 2">
    <name type="scientific">Juglans regia</name>
    <name type="common">English walnut</name>
    <dbReference type="NCBI Taxonomy" id="51240"/>
    <lineage>
        <taxon>Eukaryota</taxon>
        <taxon>Viridiplantae</taxon>
        <taxon>Streptophyta</taxon>
        <taxon>Embryophyta</taxon>
        <taxon>Tracheophyta</taxon>
        <taxon>Spermatophyta</taxon>
        <taxon>Magnoliopsida</taxon>
        <taxon>eudicotyledons</taxon>
        <taxon>Gunneridae</taxon>
        <taxon>Pentapetalae</taxon>
        <taxon>rosids</taxon>
        <taxon>fabids</taxon>
        <taxon>Fagales</taxon>
        <taxon>Juglandaceae</taxon>
        <taxon>Juglans</taxon>
    </lineage>
</organism>
<dbReference type="STRING" id="51240.A0A2I4DMP4"/>
<dbReference type="PANTHER" id="PTHR31170">
    <property type="entry name" value="BNAC04G53230D PROTEIN"/>
    <property type="match status" value="1"/>
</dbReference>
<dbReference type="AlphaFoldDB" id="A0A2I4DMP4"/>
<sequence length="479" mass="55281">MAGSGEHVISMEELLSKKVNVVTTEAGETSRGSDSSGLRRRIIEIGEEACELKKKRFEKLRKSAPDDHPSINTPKIQKVPLLLQDHKHFDKYFKPRIVAIGPIHHGEPKYKRAEAYKLRMASYFVKDSGRKDEILYDIVEKNIEQLRQCFDDKVTEKYSDQALAWMLFVDGCAILQSIHCAVSQNCKDWEMKYDLMAFATQDLFLLENQLPYQLLVDLMNSSTKKVELEKSITDFINQQAYGKSQSSQNGLPTTERPIHLLDLLRTKIMKDNTQSDGRKKNGERLKLTYRNVEELRAAGIYMRLNDSDDPLTTIRFDRFLYPGYLSLCPIIVDDSMGPKFLNLIAYEMCPDFNNKFEITSYILFLDSLIDNIKDVIVLRNKGILKNCLGSDEEVAQLFNEIGTDLVPDPDAYWDVQDAIQTHFKVKYMTWIAEALHDHFRSPWTFMAFLAAIIVVGLTFIQTWFAFKDDRGNSRPRVRR</sequence>
<dbReference type="GeneID" id="108981635"/>
<dbReference type="KEGG" id="jre:108981635"/>